<protein>
    <recommendedName>
        <fullName evidence="3">Group-specific protein</fullName>
    </recommendedName>
</protein>
<sequence length="128" mass="14410">MKFYIGSGMKNSRLVQYYAGILKKNGWQQTYDWTVHVNQEVSARDICGYAEAEKQGIADSDAVILLLPAGRGSHVELGMALAWNKKIYLCTSNREDFSIENTVAFYELPQVVRLTGTADENLKRIMEG</sequence>
<name>A0A9D2KZM1_9FIRM</name>
<dbReference type="AlphaFoldDB" id="A0A9D2KZM1"/>
<dbReference type="Proteomes" id="UP000886858">
    <property type="component" value="Unassembled WGS sequence"/>
</dbReference>
<organism evidence="1 2">
    <name type="scientific">Candidatus Eisenbergiella merdipullorum</name>
    <dbReference type="NCBI Taxonomy" id="2838553"/>
    <lineage>
        <taxon>Bacteria</taxon>
        <taxon>Bacillati</taxon>
        <taxon>Bacillota</taxon>
        <taxon>Clostridia</taxon>
        <taxon>Lachnospirales</taxon>
        <taxon>Lachnospiraceae</taxon>
        <taxon>Eisenbergiella</taxon>
    </lineage>
</organism>
<accession>A0A9D2KZM1</accession>
<reference evidence="1" key="2">
    <citation type="submission" date="2021-04" db="EMBL/GenBank/DDBJ databases">
        <authorList>
            <person name="Gilroy R."/>
        </authorList>
    </citation>
    <scope>NUCLEOTIDE SEQUENCE</scope>
    <source>
        <strain evidence="1">CHK179-7159</strain>
    </source>
</reference>
<comment type="caution">
    <text evidence="1">The sequence shown here is derived from an EMBL/GenBank/DDBJ whole genome shotgun (WGS) entry which is preliminary data.</text>
</comment>
<dbReference type="Gene3D" id="3.40.50.450">
    <property type="match status" value="1"/>
</dbReference>
<gene>
    <name evidence="1" type="ORF">H9717_06530</name>
</gene>
<evidence type="ECO:0000313" key="1">
    <source>
        <dbReference type="EMBL" id="HJA92758.1"/>
    </source>
</evidence>
<evidence type="ECO:0000313" key="2">
    <source>
        <dbReference type="Proteomes" id="UP000886858"/>
    </source>
</evidence>
<reference evidence="1" key="1">
    <citation type="journal article" date="2021" name="PeerJ">
        <title>Extensive microbial diversity within the chicken gut microbiome revealed by metagenomics and culture.</title>
        <authorList>
            <person name="Gilroy R."/>
            <person name="Ravi A."/>
            <person name="Getino M."/>
            <person name="Pursley I."/>
            <person name="Horton D.L."/>
            <person name="Alikhan N.F."/>
            <person name="Baker D."/>
            <person name="Gharbi K."/>
            <person name="Hall N."/>
            <person name="Watson M."/>
            <person name="Adriaenssens E.M."/>
            <person name="Foster-Nyarko E."/>
            <person name="Jarju S."/>
            <person name="Secka A."/>
            <person name="Antonio M."/>
            <person name="Oren A."/>
            <person name="Chaudhuri R.R."/>
            <person name="La Ragione R."/>
            <person name="Hildebrand F."/>
            <person name="Pallen M.J."/>
        </authorList>
    </citation>
    <scope>NUCLEOTIDE SEQUENCE</scope>
    <source>
        <strain evidence="1">CHK179-7159</strain>
    </source>
</reference>
<proteinExistence type="predicted"/>
<dbReference type="SUPFAM" id="SSF52309">
    <property type="entry name" value="N-(deoxy)ribosyltransferase-like"/>
    <property type="match status" value="1"/>
</dbReference>
<evidence type="ECO:0008006" key="3">
    <source>
        <dbReference type="Google" id="ProtNLM"/>
    </source>
</evidence>
<dbReference type="EMBL" id="DWYY01000067">
    <property type="protein sequence ID" value="HJA92758.1"/>
    <property type="molecule type" value="Genomic_DNA"/>
</dbReference>